<sequence>VEVMQTLGAMEKVMPAKGGWDDQLPVCGTYRVRFEPETNDGFAFRPQAIPR</sequence>
<dbReference type="InParanoid" id="C5LSC5"/>
<name>C5LSC5_PERM5</name>
<reference evidence="1 2" key="1">
    <citation type="submission" date="2008-07" db="EMBL/GenBank/DDBJ databases">
        <authorList>
            <person name="El-Sayed N."/>
            <person name="Caler E."/>
            <person name="Inman J."/>
            <person name="Amedeo P."/>
            <person name="Hass B."/>
            <person name="Wortman J."/>
        </authorList>
    </citation>
    <scope>NUCLEOTIDE SEQUENCE [LARGE SCALE GENOMIC DNA]</scope>
    <source>
        <strain evidence="2">ATCC 50983 / TXsc</strain>
    </source>
</reference>
<proteinExistence type="predicted"/>
<protein>
    <submittedName>
        <fullName evidence="1">Uncharacterized protein</fullName>
    </submittedName>
</protein>
<dbReference type="RefSeq" id="XP_002767650.1">
    <property type="nucleotide sequence ID" value="XM_002767604.1"/>
</dbReference>
<dbReference type="GeneID" id="9050129"/>
<feature type="non-terminal residue" evidence="1">
    <location>
        <position position="1"/>
    </location>
</feature>
<evidence type="ECO:0000313" key="1">
    <source>
        <dbReference type="EMBL" id="EER00368.1"/>
    </source>
</evidence>
<gene>
    <name evidence="1" type="ORF">Pmar_PMAR026471</name>
</gene>
<dbReference type="EMBL" id="GG685126">
    <property type="protein sequence ID" value="EER00368.1"/>
    <property type="molecule type" value="Genomic_DNA"/>
</dbReference>
<dbReference type="Proteomes" id="UP000007800">
    <property type="component" value="Unassembled WGS sequence"/>
</dbReference>
<accession>C5LSC5</accession>
<keyword evidence="2" id="KW-1185">Reference proteome</keyword>
<organism evidence="2">
    <name type="scientific">Perkinsus marinus (strain ATCC 50983 / TXsc)</name>
    <dbReference type="NCBI Taxonomy" id="423536"/>
    <lineage>
        <taxon>Eukaryota</taxon>
        <taxon>Sar</taxon>
        <taxon>Alveolata</taxon>
        <taxon>Perkinsozoa</taxon>
        <taxon>Perkinsea</taxon>
        <taxon>Perkinsida</taxon>
        <taxon>Perkinsidae</taxon>
        <taxon>Perkinsus</taxon>
    </lineage>
</organism>
<dbReference type="AlphaFoldDB" id="C5LSC5"/>
<evidence type="ECO:0000313" key="2">
    <source>
        <dbReference type="Proteomes" id="UP000007800"/>
    </source>
</evidence>